<feature type="domain" description="Ig-like" evidence="19">
    <location>
        <begin position="139"/>
        <end position="231"/>
    </location>
</feature>
<evidence type="ECO:0000256" key="1">
    <source>
        <dbReference type="ARBA" id="ARBA00004251"/>
    </source>
</evidence>
<dbReference type="FunFam" id="2.60.40.10:FF:000304">
    <property type="entry name" value="Nectin cell adhesion molecule 1"/>
    <property type="match status" value="1"/>
</dbReference>
<protein>
    <submittedName>
        <fullName evidence="21">Basement membrane-specific heparan sulfate proteoglycan core protein</fullName>
    </submittedName>
</protein>
<keyword evidence="20" id="KW-1185">Reference proteome</keyword>
<dbReference type="Pfam" id="PF08205">
    <property type="entry name" value="C2-set_2"/>
    <property type="match status" value="3"/>
</dbReference>
<comment type="subunit">
    <text evidence="15">Cis- and trans-homodimer. Can form trans-heterodimers.</text>
</comment>
<dbReference type="Proteomes" id="UP000221080">
    <property type="component" value="Chromosome 2"/>
</dbReference>
<dbReference type="SMART" id="SM00409">
    <property type="entry name" value="IG"/>
    <property type="match status" value="6"/>
</dbReference>
<feature type="domain" description="Ig-like" evidence="19">
    <location>
        <begin position="447"/>
        <end position="539"/>
    </location>
</feature>
<dbReference type="OrthoDB" id="6413693at2759"/>
<dbReference type="InterPro" id="IPR036179">
    <property type="entry name" value="Ig-like_dom_sf"/>
</dbReference>
<evidence type="ECO:0000256" key="3">
    <source>
        <dbReference type="ARBA" id="ARBA00007810"/>
    </source>
</evidence>
<evidence type="ECO:0000256" key="11">
    <source>
        <dbReference type="ARBA" id="ARBA00023136"/>
    </source>
</evidence>
<dbReference type="InterPro" id="IPR013783">
    <property type="entry name" value="Ig-like_fold"/>
</dbReference>
<evidence type="ECO:0000256" key="16">
    <source>
        <dbReference type="SAM" id="MobiDB-lite"/>
    </source>
</evidence>
<feature type="region of interest" description="Disordered" evidence="16">
    <location>
        <begin position="942"/>
        <end position="981"/>
    </location>
</feature>
<gene>
    <name evidence="21" type="primary">LOC108261109</name>
</gene>
<evidence type="ECO:0000256" key="13">
    <source>
        <dbReference type="ARBA" id="ARBA00023180"/>
    </source>
</evidence>
<evidence type="ECO:0000256" key="15">
    <source>
        <dbReference type="ARBA" id="ARBA00062858"/>
    </source>
</evidence>
<feature type="domain" description="Ig-like" evidence="19">
    <location>
        <begin position="238"/>
        <end position="322"/>
    </location>
</feature>
<dbReference type="SMART" id="SM00408">
    <property type="entry name" value="IGc2"/>
    <property type="match status" value="3"/>
</dbReference>
<dbReference type="GeneID" id="108261109"/>
<keyword evidence="10 17" id="KW-1133">Transmembrane helix</keyword>
<dbReference type="InterPro" id="IPR052659">
    <property type="entry name" value="Nectin/PVR"/>
</dbReference>
<dbReference type="AlphaFoldDB" id="A0A9F7RIK4"/>
<dbReference type="PANTHER" id="PTHR47387">
    <property type="entry name" value="NECTIN-2"/>
    <property type="match status" value="1"/>
</dbReference>
<evidence type="ECO:0000259" key="19">
    <source>
        <dbReference type="PROSITE" id="PS50835"/>
    </source>
</evidence>
<feature type="transmembrane region" description="Helical" evidence="17">
    <location>
        <begin position="985"/>
        <end position="1008"/>
    </location>
</feature>
<evidence type="ECO:0000256" key="18">
    <source>
        <dbReference type="SAM" id="SignalP"/>
    </source>
</evidence>
<dbReference type="GO" id="GO:0007155">
    <property type="term" value="P:cell adhesion"/>
    <property type="evidence" value="ECO:0007669"/>
    <property type="project" value="UniProtKB-KW"/>
</dbReference>
<evidence type="ECO:0000313" key="20">
    <source>
        <dbReference type="Proteomes" id="UP000221080"/>
    </source>
</evidence>
<dbReference type="KEGG" id="ipu:108261109"/>
<evidence type="ECO:0000256" key="17">
    <source>
        <dbReference type="SAM" id="Phobius"/>
    </source>
</evidence>
<evidence type="ECO:0000256" key="14">
    <source>
        <dbReference type="ARBA" id="ARBA00058274"/>
    </source>
</evidence>
<keyword evidence="12" id="KW-1015">Disulfide bond</keyword>
<keyword evidence="5 17" id="KW-0812">Transmembrane</keyword>
<dbReference type="RefSeq" id="XP_053542976.1">
    <property type="nucleotide sequence ID" value="XM_053687001.1"/>
</dbReference>
<evidence type="ECO:0000256" key="10">
    <source>
        <dbReference type="ARBA" id="ARBA00022989"/>
    </source>
</evidence>
<organism evidence="20 21">
    <name type="scientific">Ictalurus punctatus</name>
    <name type="common">Channel catfish</name>
    <name type="synonym">Silurus punctatus</name>
    <dbReference type="NCBI Taxonomy" id="7998"/>
    <lineage>
        <taxon>Eukaryota</taxon>
        <taxon>Metazoa</taxon>
        <taxon>Chordata</taxon>
        <taxon>Craniata</taxon>
        <taxon>Vertebrata</taxon>
        <taxon>Euteleostomi</taxon>
        <taxon>Actinopterygii</taxon>
        <taxon>Neopterygii</taxon>
        <taxon>Teleostei</taxon>
        <taxon>Ostariophysi</taxon>
        <taxon>Siluriformes</taxon>
        <taxon>Ictaluridae</taxon>
        <taxon>Ictalurus</taxon>
    </lineage>
</organism>
<feature type="domain" description="Ig-like" evidence="19">
    <location>
        <begin position="329"/>
        <end position="439"/>
    </location>
</feature>
<feature type="signal peptide" evidence="18">
    <location>
        <begin position="1"/>
        <end position="20"/>
    </location>
</feature>
<dbReference type="InterPro" id="IPR003598">
    <property type="entry name" value="Ig_sub2"/>
</dbReference>
<evidence type="ECO:0000256" key="7">
    <source>
        <dbReference type="ARBA" id="ARBA00022737"/>
    </source>
</evidence>
<dbReference type="GO" id="GO:0005912">
    <property type="term" value="C:adherens junction"/>
    <property type="evidence" value="ECO:0007669"/>
    <property type="project" value="UniProtKB-SubCell"/>
</dbReference>
<dbReference type="PANTHER" id="PTHR47387:SF1">
    <property type="entry name" value="NECTIN-2"/>
    <property type="match status" value="1"/>
</dbReference>
<evidence type="ECO:0000256" key="9">
    <source>
        <dbReference type="ARBA" id="ARBA00022949"/>
    </source>
</evidence>
<keyword evidence="7" id="KW-0677">Repeat</keyword>
<dbReference type="InterPro" id="IPR003599">
    <property type="entry name" value="Ig_sub"/>
</dbReference>
<evidence type="ECO:0000256" key="12">
    <source>
        <dbReference type="ARBA" id="ARBA00023157"/>
    </source>
</evidence>
<feature type="chain" id="PRO_5039908719" evidence="18">
    <location>
        <begin position="21"/>
        <end position="1071"/>
    </location>
</feature>
<dbReference type="InterPro" id="IPR013106">
    <property type="entry name" value="Ig_V-set"/>
</dbReference>
<feature type="domain" description="Ig-like" evidence="19">
    <location>
        <begin position="755"/>
        <end position="847"/>
    </location>
</feature>
<dbReference type="Pfam" id="PF07686">
    <property type="entry name" value="V-set"/>
    <property type="match status" value="3"/>
</dbReference>
<evidence type="ECO:0000256" key="6">
    <source>
        <dbReference type="ARBA" id="ARBA00022729"/>
    </source>
</evidence>
<evidence type="ECO:0000256" key="4">
    <source>
        <dbReference type="ARBA" id="ARBA00022475"/>
    </source>
</evidence>
<keyword evidence="6 18" id="KW-0732">Signal</keyword>
<accession>A0A9F7RIK4</accession>
<evidence type="ECO:0000256" key="8">
    <source>
        <dbReference type="ARBA" id="ARBA00022889"/>
    </source>
</evidence>
<feature type="compositionally biased region" description="Basic and acidic residues" evidence="16">
    <location>
        <begin position="942"/>
        <end position="954"/>
    </location>
</feature>
<comment type="similarity">
    <text evidence="3">Belongs to the nectin family.</text>
</comment>
<dbReference type="SUPFAM" id="SSF48726">
    <property type="entry name" value="Immunoglobulin"/>
    <property type="match status" value="9"/>
</dbReference>
<dbReference type="Gene3D" id="2.60.40.10">
    <property type="entry name" value="Immunoglobulins"/>
    <property type="match status" value="9"/>
</dbReference>
<evidence type="ECO:0000256" key="5">
    <source>
        <dbReference type="ARBA" id="ARBA00022692"/>
    </source>
</evidence>
<keyword evidence="11 17" id="KW-0472">Membrane</keyword>
<keyword evidence="13" id="KW-0325">Glycoprotein</keyword>
<dbReference type="PROSITE" id="PS50835">
    <property type="entry name" value="IG_LIKE"/>
    <property type="match status" value="9"/>
</dbReference>
<dbReference type="InterPro" id="IPR007110">
    <property type="entry name" value="Ig-like_dom"/>
</dbReference>
<evidence type="ECO:0000256" key="2">
    <source>
        <dbReference type="ARBA" id="ARBA00004536"/>
    </source>
</evidence>
<evidence type="ECO:0000313" key="21">
    <source>
        <dbReference type="RefSeq" id="XP_053542976.1"/>
    </source>
</evidence>
<keyword evidence="4" id="KW-1003">Cell membrane</keyword>
<dbReference type="GO" id="GO:0005886">
    <property type="term" value="C:plasma membrane"/>
    <property type="evidence" value="ECO:0007669"/>
    <property type="project" value="UniProtKB-SubCell"/>
</dbReference>
<feature type="domain" description="Ig-like" evidence="19">
    <location>
        <begin position="650"/>
        <end position="733"/>
    </location>
</feature>
<comment type="subcellular location">
    <subcellularLocation>
        <location evidence="2">Cell junction</location>
        <location evidence="2">Adherens junction</location>
    </subcellularLocation>
    <subcellularLocation>
        <location evidence="1">Cell membrane</location>
        <topology evidence="1">Single-pass type I membrane protein</topology>
    </subcellularLocation>
</comment>
<keyword evidence="9" id="KW-0965">Cell junction</keyword>
<reference evidence="21" key="2">
    <citation type="submission" date="2025-08" db="UniProtKB">
        <authorList>
            <consortium name="RefSeq"/>
        </authorList>
    </citation>
    <scope>IDENTIFICATION</scope>
    <source>
        <tissue evidence="21">Blood</tissue>
    </source>
</reference>
<sequence length="1071" mass="115974">MMKCLYLLSVVFHVAAGVLTQKVKVDPEVVSYPGQTVILCCQFPDKGQTQLTQVSWILENSSATKTNIAVFHPTFGVSYPASPVQGRVSFTKEPPPLEHPTIQITDIALTDEGNYVCEYATYPTGIENGVTALVILAKPQNTASTITVPAGTSPVSVAQCVSANGRPPATLTWVTNLSGNGTGLVQTSNSDNTVTVRSEYLFTPTAADNGKEITCVVSHRTLTKAENFPMKLVVQYPPQVQIVGYDNNWYVGRTDVVLTCQYQGNPSPPTVNWKMSSGFMPDSVEMAQNKLTVRKVDDSVNTTFICEVTNSLGIGKDQVTVFVRGVLTQKVKVEPEVVSYPGQTVILCCQFPDKGQTQLTQVSWILENSFATRTNIAVFHPTFGVSYPASPVQGRVSFTKEPPPLEHPTIQITDIALTDEGNYVCEYATHPTGNENGVTALVILAKPQNTASTITVPAGTSPVSVAQCVSANGRPPATLTWVTNLSGNGTGLVQTSNSDNTVTVRIEYLFTPTAADNGKEITCVVSHRTLTKAENFPMKLVVQYPPQVQIVGYDNNWYVGRTDVVLTCQYQGNPSPPTVNWKMSSGFMPDSVEMAQNKLTVRKVDDSVNTTFICEVTNSLGIGKDQVTVFVRGVLTQKVKVELEVVSYPGQTVILCCQFPDKGQTQLIQVSWILENSSATRTNIAVFHPTFGVSYPASPVQGRVSFTKEPPPLEHPTIQITDIALTDEGNYVCEYALYPTGNENGVTALVILAKPQNTASTITVPAGTSPVSVAQCVSANGRPPATLTWVTNLSGNGTGLVQTSNSDNTVTVRSEYLFTPTAADNGKEITCVVSHRTLTKAENFPMKLVVQYPPQVQIVGYDNNWYVGRTDVVLTCQYQGNPSPPTVNWKMSSGFIPDSVEMAQNKLTVRKVDDSVNTTFICEVTNSLGIGKDQVTVFVRVGRRETSTHSRKTDTTPSSEPPQSKTTNSPPASTTVKQDKPDSSLPLVFCILAVLLLVIPGVVAIICWRRKGGRCGENVITEGRPDCKRKRKDQTEPDVTYATVTHVNTAGTARVQINAADNTEYASILTR</sequence>
<feature type="domain" description="Ig-like" evidence="19">
    <location>
        <begin position="546"/>
        <end position="630"/>
    </location>
</feature>
<proteinExistence type="inferred from homology"/>
<reference evidence="20" key="1">
    <citation type="journal article" date="2016" name="Nat. Commun.">
        <title>The channel catfish genome sequence provides insights into the evolution of scale formation in teleosts.</title>
        <authorList>
            <person name="Liu Z."/>
            <person name="Liu S."/>
            <person name="Yao J."/>
            <person name="Bao L."/>
            <person name="Zhang J."/>
            <person name="Li Y."/>
            <person name="Jiang C."/>
            <person name="Sun L."/>
            <person name="Wang R."/>
            <person name="Zhang Y."/>
            <person name="Zhou T."/>
            <person name="Zeng Q."/>
            <person name="Fu Q."/>
            <person name="Gao S."/>
            <person name="Li N."/>
            <person name="Koren S."/>
            <person name="Jiang Y."/>
            <person name="Zimin A."/>
            <person name="Xu P."/>
            <person name="Phillippy A.M."/>
            <person name="Geng X."/>
            <person name="Song L."/>
            <person name="Sun F."/>
            <person name="Li C."/>
            <person name="Wang X."/>
            <person name="Chen A."/>
            <person name="Jin Y."/>
            <person name="Yuan Z."/>
            <person name="Yang Y."/>
            <person name="Tan S."/>
            <person name="Peatman E."/>
            <person name="Lu J."/>
            <person name="Qin Z."/>
            <person name="Dunham R."/>
            <person name="Li Z."/>
            <person name="Sonstegard T."/>
            <person name="Feng J."/>
            <person name="Danzmann R.G."/>
            <person name="Schroeder S."/>
            <person name="Scheffler B."/>
            <person name="Duke M.V."/>
            <person name="Ballard L."/>
            <person name="Kucuktas H."/>
            <person name="Kaltenboeck L."/>
            <person name="Liu H."/>
            <person name="Armbruster J."/>
            <person name="Xie Y."/>
            <person name="Kirby M.L."/>
            <person name="Tian Y."/>
            <person name="Flanagan M.E."/>
            <person name="Mu W."/>
            <person name="Waldbieser G.C."/>
        </authorList>
    </citation>
    <scope>NUCLEOTIDE SEQUENCE [LARGE SCALE GENOMIC DNA]</scope>
    <source>
        <strain evidence="20">SDA103</strain>
    </source>
</reference>
<feature type="domain" description="Ig-like" evidence="19">
    <location>
        <begin position="854"/>
        <end position="938"/>
    </location>
</feature>
<keyword evidence="8" id="KW-0130">Cell adhesion</keyword>
<comment type="function">
    <text evidence="14">Cell adhesion molecule that promotes cell-cell contacts and plays important roles in the development of the nervous system. Acts by forming homophilic or heterophilic trans-dimers.</text>
</comment>
<dbReference type="SMART" id="SM00406">
    <property type="entry name" value="IGv"/>
    <property type="match status" value="3"/>
</dbReference>
<feature type="domain" description="Ig-like" evidence="19">
    <location>
        <begin position="34"/>
        <end position="117"/>
    </location>
</feature>
<dbReference type="InterPro" id="IPR013162">
    <property type="entry name" value="CD80_C2-set"/>
</dbReference>
<name>A0A9F7RIK4_ICTPU</name>
<feature type="compositionally biased region" description="Polar residues" evidence="16">
    <location>
        <begin position="955"/>
        <end position="976"/>
    </location>
</feature>